<dbReference type="InterPro" id="IPR036412">
    <property type="entry name" value="HAD-like_sf"/>
</dbReference>
<keyword evidence="2" id="KW-0378">Hydrolase</keyword>
<evidence type="ECO:0000313" key="2">
    <source>
        <dbReference type="EMBL" id="ROP26626.1"/>
    </source>
</evidence>
<proteinExistence type="predicted"/>
<evidence type="ECO:0000313" key="3">
    <source>
        <dbReference type="Proteomes" id="UP000276232"/>
    </source>
</evidence>
<dbReference type="PROSITE" id="PS01228">
    <property type="entry name" value="COF_1"/>
    <property type="match status" value="1"/>
</dbReference>
<dbReference type="OrthoDB" id="3400930at2"/>
<name>A0A3N1G8S6_9ACTN</name>
<dbReference type="Pfam" id="PF18407">
    <property type="entry name" value="GNAT_like"/>
    <property type="match status" value="1"/>
</dbReference>
<dbReference type="GO" id="GO:0005737">
    <property type="term" value="C:cytoplasm"/>
    <property type="evidence" value="ECO:0007669"/>
    <property type="project" value="TreeGrafter"/>
</dbReference>
<dbReference type="AlphaFoldDB" id="A0A3N1G8S6"/>
<reference evidence="2 3" key="1">
    <citation type="journal article" date="2015" name="Stand. Genomic Sci.">
        <title>Genomic Encyclopedia of Bacterial and Archaeal Type Strains, Phase III: the genomes of soil and plant-associated and newly described type strains.</title>
        <authorList>
            <person name="Whitman W.B."/>
            <person name="Woyke T."/>
            <person name="Klenk H.P."/>
            <person name="Zhou Y."/>
            <person name="Lilburn T.G."/>
            <person name="Beck B.J."/>
            <person name="De Vos P."/>
            <person name="Vandamme P."/>
            <person name="Eisen J.A."/>
            <person name="Garrity G."/>
            <person name="Hugenholtz P."/>
            <person name="Kyrpides N.C."/>
        </authorList>
    </citation>
    <scope>NUCLEOTIDE SEQUENCE [LARGE SCALE GENOMIC DNA]</scope>
    <source>
        <strain evidence="2 3">CECT 7306</strain>
    </source>
</reference>
<gene>
    <name evidence="2" type="ORF">EDC03_3263</name>
</gene>
<dbReference type="Gene3D" id="3.40.50.1000">
    <property type="entry name" value="HAD superfamily/HAD-like"/>
    <property type="match status" value="2"/>
</dbReference>
<dbReference type="GO" id="GO:0016791">
    <property type="term" value="F:phosphatase activity"/>
    <property type="evidence" value="ECO:0007669"/>
    <property type="project" value="TreeGrafter"/>
</dbReference>
<dbReference type="Pfam" id="PF13344">
    <property type="entry name" value="Hydrolase_6"/>
    <property type="match status" value="1"/>
</dbReference>
<evidence type="ECO:0000259" key="1">
    <source>
        <dbReference type="Pfam" id="PF18407"/>
    </source>
</evidence>
<dbReference type="InterPro" id="IPR006357">
    <property type="entry name" value="HAD-SF_hydro_IIA"/>
</dbReference>
<dbReference type="InParanoid" id="A0A3N1G8S6"/>
<dbReference type="EMBL" id="RJKN01000011">
    <property type="protein sequence ID" value="ROP26626.1"/>
    <property type="molecule type" value="Genomic_DNA"/>
</dbReference>
<dbReference type="InterPro" id="IPR023214">
    <property type="entry name" value="HAD_sf"/>
</dbReference>
<dbReference type="PANTHER" id="PTHR19288:SF95">
    <property type="entry name" value="D-GLYCEROL 3-PHOSPHATE PHOSPHATASE"/>
    <property type="match status" value="1"/>
</dbReference>
<accession>A0A3N1G8S6</accession>
<feature type="domain" description="GCN5-related N-acetyltransferase-like" evidence="1">
    <location>
        <begin position="282"/>
        <end position="326"/>
    </location>
</feature>
<dbReference type="NCBIfam" id="TIGR01460">
    <property type="entry name" value="HAD-SF-IIA"/>
    <property type="match status" value="1"/>
</dbReference>
<dbReference type="RefSeq" id="WP_123381330.1">
    <property type="nucleotide sequence ID" value="NZ_RJKN01000011.1"/>
</dbReference>
<dbReference type="SUPFAM" id="SSF56784">
    <property type="entry name" value="HAD-like"/>
    <property type="match status" value="1"/>
</dbReference>
<dbReference type="Pfam" id="PF13242">
    <property type="entry name" value="Hydrolase_like"/>
    <property type="match status" value="1"/>
</dbReference>
<dbReference type="FunCoup" id="A0A3N1G8S6">
    <property type="interactions" value="122"/>
</dbReference>
<sequence length="336" mass="33630">MPEPTLAAAVEVVLLDLDGTVYAGGRPVPGAAPAVAACREAGVDVRFVTNNASLPPEDVAEHLGRVDVPARPDEVRTSSQAGALLVREACGEGARVLAVGGPGVAGALTDAGLVPVTSADDAPVAVLQGFGPRVGWAELTEAAYAVRAGALWVATNTDATLPRERGPAIGNGSLVAAVRNATGAVPRVAGKPEAPLLLAAAEGRPALVVGDRLDTDVAGGHAAGLPTLWVSTGVDVAATVVAAPPEHRPTHLGADLGALLEPPAAVDRDEDGPAVTWASGGARVRVEDDVLTAGDGGTPLELLRALCAAAWERADAGRPVDVPAEVLGRLAPLDAR</sequence>
<protein>
    <submittedName>
        <fullName evidence="2">HAD superfamily hydrolase (TIGR01450 family)</fullName>
    </submittedName>
</protein>
<dbReference type="PANTHER" id="PTHR19288">
    <property type="entry name" value="4-NITROPHENYLPHOSPHATASE-RELATED"/>
    <property type="match status" value="1"/>
</dbReference>
<comment type="caution">
    <text evidence="2">The sequence shown here is derived from an EMBL/GenBank/DDBJ whole genome shotgun (WGS) entry which is preliminary data.</text>
</comment>
<dbReference type="InterPro" id="IPR041065">
    <property type="entry name" value="GNAT-like"/>
</dbReference>
<organism evidence="2 3">
    <name type="scientific">Pseudokineococcus lusitanus</name>
    <dbReference type="NCBI Taxonomy" id="763993"/>
    <lineage>
        <taxon>Bacteria</taxon>
        <taxon>Bacillati</taxon>
        <taxon>Actinomycetota</taxon>
        <taxon>Actinomycetes</taxon>
        <taxon>Kineosporiales</taxon>
        <taxon>Kineosporiaceae</taxon>
        <taxon>Pseudokineococcus</taxon>
    </lineage>
</organism>
<dbReference type="Proteomes" id="UP000276232">
    <property type="component" value="Unassembled WGS sequence"/>
</dbReference>
<keyword evidence="3" id="KW-1185">Reference proteome</keyword>